<dbReference type="EMBL" id="WIGO01000029">
    <property type="protein sequence ID" value="KAF6836817.1"/>
    <property type="molecule type" value="Genomic_DNA"/>
</dbReference>
<dbReference type="AlphaFoldDB" id="A0A8H6KSF9"/>
<evidence type="ECO:0000256" key="1">
    <source>
        <dbReference type="SAM" id="MobiDB-lite"/>
    </source>
</evidence>
<evidence type="ECO:0000313" key="3">
    <source>
        <dbReference type="Proteomes" id="UP000654918"/>
    </source>
</evidence>
<comment type="caution">
    <text evidence="2">The sequence shown here is derived from an EMBL/GenBank/DDBJ whole genome shotgun (WGS) entry which is preliminary data.</text>
</comment>
<name>A0A8H6KSF9_9PEZI</name>
<dbReference type="Proteomes" id="UP000654918">
    <property type="component" value="Unassembled WGS sequence"/>
</dbReference>
<reference evidence="2" key="1">
    <citation type="journal article" date="2020" name="Phytopathology">
        <title>Genome Sequence Resources of Colletotrichum truncatum, C. plurivorum, C. musicola, and C. sojae: Four Species Pathogenic to Soybean (Glycine max).</title>
        <authorList>
            <person name="Rogerio F."/>
            <person name="Boufleur T.R."/>
            <person name="Ciampi-Guillardi M."/>
            <person name="Sukno S.A."/>
            <person name="Thon M.R."/>
            <person name="Massola Junior N.S."/>
            <person name="Baroncelli R."/>
        </authorList>
    </citation>
    <scope>NUCLEOTIDE SEQUENCE</scope>
    <source>
        <strain evidence="2">LFN00145</strain>
    </source>
</reference>
<proteinExistence type="predicted"/>
<organism evidence="2 3">
    <name type="scientific">Colletotrichum plurivorum</name>
    <dbReference type="NCBI Taxonomy" id="2175906"/>
    <lineage>
        <taxon>Eukaryota</taxon>
        <taxon>Fungi</taxon>
        <taxon>Dikarya</taxon>
        <taxon>Ascomycota</taxon>
        <taxon>Pezizomycotina</taxon>
        <taxon>Sordariomycetes</taxon>
        <taxon>Hypocreomycetidae</taxon>
        <taxon>Glomerellales</taxon>
        <taxon>Glomerellaceae</taxon>
        <taxon>Colletotrichum</taxon>
        <taxon>Colletotrichum orchidearum species complex</taxon>
    </lineage>
</organism>
<protein>
    <submittedName>
        <fullName evidence="2">Uncharacterized protein</fullName>
    </submittedName>
</protein>
<sequence length="96" mass="10364">MPHARAIDLTEPKPASGRANPEPAFHTPVPDGSDGQHFPLLLLLAPLPTHAIRESSNSTPDRHSPPAVLVPAPLRSRRSRCKAGGTPSFNYRHQPP</sequence>
<feature type="region of interest" description="Disordered" evidence="1">
    <location>
        <begin position="52"/>
        <end position="96"/>
    </location>
</feature>
<keyword evidence="3" id="KW-1185">Reference proteome</keyword>
<accession>A0A8H6KSF9</accession>
<gene>
    <name evidence="2" type="ORF">CPLU01_03398</name>
</gene>
<feature type="compositionally biased region" description="Polar residues" evidence="1">
    <location>
        <begin position="87"/>
        <end position="96"/>
    </location>
</feature>
<evidence type="ECO:0000313" key="2">
    <source>
        <dbReference type="EMBL" id="KAF6836817.1"/>
    </source>
</evidence>
<feature type="region of interest" description="Disordered" evidence="1">
    <location>
        <begin position="1"/>
        <end position="37"/>
    </location>
</feature>
<feature type="compositionally biased region" description="Basic and acidic residues" evidence="1">
    <location>
        <begin position="1"/>
        <end position="11"/>
    </location>
</feature>